<protein>
    <submittedName>
        <fullName evidence="1">Putative secreted protein</fullName>
    </submittedName>
</protein>
<proteinExistence type="predicted"/>
<name>A0A6B0TVE9_IXORI</name>
<dbReference type="AlphaFoldDB" id="A0A6B0TVE9"/>
<sequence>MLSLQSFAIVFIEFRHVTFPVQGSLPRNPLWTCTASQIKVNTTLTRFAYFLFIVEMAPCHRAFGSSSKVPRWSK</sequence>
<reference evidence="1" key="1">
    <citation type="submission" date="2019-12" db="EMBL/GenBank/DDBJ databases">
        <title>An insight into the sialome of adult female Ixodes ricinus ticks feeding for 6 days.</title>
        <authorList>
            <person name="Perner J."/>
            <person name="Ribeiro J.M.C."/>
        </authorList>
    </citation>
    <scope>NUCLEOTIDE SEQUENCE</scope>
    <source>
        <strain evidence="1">Semi-engorged</strain>
        <tissue evidence="1">Salivary glands</tissue>
    </source>
</reference>
<accession>A0A6B0TVE9</accession>
<evidence type="ECO:0000313" key="1">
    <source>
        <dbReference type="EMBL" id="MXU83288.1"/>
    </source>
</evidence>
<dbReference type="EMBL" id="GIFC01001205">
    <property type="protein sequence ID" value="MXU83288.1"/>
    <property type="molecule type" value="Transcribed_RNA"/>
</dbReference>
<organism evidence="1">
    <name type="scientific">Ixodes ricinus</name>
    <name type="common">Common tick</name>
    <name type="synonym">Acarus ricinus</name>
    <dbReference type="NCBI Taxonomy" id="34613"/>
    <lineage>
        <taxon>Eukaryota</taxon>
        <taxon>Metazoa</taxon>
        <taxon>Ecdysozoa</taxon>
        <taxon>Arthropoda</taxon>
        <taxon>Chelicerata</taxon>
        <taxon>Arachnida</taxon>
        <taxon>Acari</taxon>
        <taxon>Parasitiformes</taxon>
        <taxon>Ixodida</taxon>
        <taxon>Ixodoidea</taxon>
        <taxon>Ixodidae</taxon>
        <taxon>Ixodinae</taxon>
        <taxon>Ixodes</taxon>
    </lineage>
</organism>